<protein>
    <submittedName>
        <fullName evidence="13">TonB-dependent receptor</fullName>
    </submittedName>
</protein>
<dbReference type="InterPro" id="IPR039426">
    <property type="entry name" value="TonB-dep_rcpt-like"/>
</dbReference>
<dbReference type="InterPro" id="IPR010104">
    <property type="entry name" value="TonB_rcpt_bac"/>
</dbReference>
<dbReference type="InterPro" id="IPR000531">
    <property type="entry name" value="Beta-barrel_TonB"/>
</dbReference>
<evidence type="ECO:0000256" key="2">
    <source>
        <dbReference type="ARBA" id="ARBA00022448"/>
    </source>
</evidence>
<dbReference type="NCBIfam" id="TIGR01782">
    <property type="entry name" value="TonB-Xanth-Caul"/>
    <property type="match status" value="1"/>
</dbReference>
<comment type="similarity">
    <text evidence="8 9">Belongs to the TonB-dependent receptor family.</text>
</comment>
<keyword evidence="7 8" id="KW-0998">Cell outer membrane</keyword>
<evidence type="ECO:0000256" key="4">
    <source>
        <dbReference type="ARBA" id="ARBA00022692"/>
    </source>
</evidence>
<dbReference type="PANTHER" id="PTHR40980:SF4">
    <property type="entry name" value="TONB-DEPENDENT RECEPTOR-LIKE BETA-BARREL DOMAIN-CONTAINING PROTEIN"/>
    <property type="match status" value="1"/>
</dbReference>
<keyword evidence="10" id="KW-0732">Signal</keyword>
<dbReference type="GO" id="GO:0009279">
    <property type="term" value="C:cell outer membrane"/>
    <property type="evidence" value="ECO:0007669"/>
    <property type="project" value="UniProtKB-SubCell"/>
</dbReference>
<evidence type="ECO:0000256" key="6">
    <source>
        <dbReference type="ARBA" id="ARBA00023136"/>
    </source>
</evidence>
<dbReference type="CDD" id="cd01347">
    <property type="entry name" value="ligand_gated_channel"/>
    <property type="match status" value="1"/>
</dbReference>
<dbReference type="InterPro" id="IPR036942">
    <property type="entry name" value="Beta-barrel_TonB_sf"/>
</dbReference>
<dbReference type="Gene3D" id="2.60.40.1120">
    <property type="entry name" value="Carboxypeptidase-like, regulatory domain"/>
    <property type="match status" value="1"/>
</dbReference>
<reference evidence="13" key="1">
    <citation type="submission" date="2020-03" db="EMBL/GenBank/DDBJ databases">
        <authorList>
            <person name="Guo F."/>
        </authorList>
    </citation>
    <scope>NUCLEOTIDE SEQUENCE</scope>
    <source>
        <strain evidence="13">JCM 30134</strain>
    </source>
</reference>
<dbReference type="GO" id="GO:0030246">
    <property type="term" value="F:carbohydrate binding"/>
    <property type="evidence" value="ECO:0007669"/>
    <property type="project" value="InterPro"/>
</dbReference>
<gene>
    <name evidence="13" type="ORF">G8770_06535</name>
</gene>
<accession>A0A9E5MLQ6</accession>
<evidence type="ECO:0000313" key="13">
    <source>
        <dbReference type="EMBL" id="NHO65198.1"/>
    </source>
</evidence>
<evidence type="ECO:0000256" key="9">
    <source>
        <dbReference type="RuleBase" id="RU003357"/>
    </source>
</evidence>
<dbReference type="EMBL" id="JAAONZ010000003">
    <property type="protein sequence ID" value="NHO65198.1"/>
    <property type="molecule type" value="Genomic_DNA"/>
</dbReference>
<dbReference type="SUPFAM" id="SSF49452">
    <property type="entry name" value="Starch-binding domain-like"/>
    <property type="match status" value="1"/>
</dbReference>
<keyword evidence="2 8" id="KW-0813">Transport</keyword>
<dbReference type="Gene3D" id="2.170.130.10">
    <property type="entry name" value="TonB-dependent receptor, plug domain"/>
    <property type="match status" value="1"/>
</dbReference>
<evidence type="ECO:0000256" key="3">
    <source>
        <dbReference type="ARBA" id="ARBA00022452"/>
    </source>
</evidence>
<dbReference type="Pfam" id="PF13715">
    <property type="entry name" value="CarbopepD_reg_2"/>
    <property type="match status" value="1"/>
</dbReference>
<dbReference type="SUPFAM" id="SSF56935">
    <property type="entry name" value="Porins"/>
    <property type="match status" value="1"/>
</dbReference>
<dbReference type="InterPro" id="IPR037066">
    <property type="entry name" value="Plug_dom_sf"/>
</dbReference>
<dbReference type="PANTHER" id="PTHR40980">
    <property type="entry name" value="PLUG DOMAIN-CONTAINING PROTEIN"/>
    <property type="match status" value="1"/>
</dbReference>
<evidence type="ECO:0000256" key="8">
    <source>
        <dbReference type="PROSITE-ProRule" id="PRU01360"/>
    </source>
</evidence>
<comment type="subcellular location">
    <subcellularLocation>
        <location evidence="1 8">Cell outer membrane</location>
        <topology evidence="1 8">Multi-pass membrane protein</topology>
    </subcellularLocation>
</comment>
<dbReference type="InterPro" id="IPR013784">
    <property type="entry name" value="Carb-bd-like_fold"/>
</dbReference>
<name>A0A9E5MLQ6_9GAMM</name>
<keyword evidence="13" id="KW-0675">Receptor</keyword>
<feature type="signal peptide" evidence="10">
    <location>
        <begin position="1"/>
        <end position="22"/>
    </location>
</feature>
<evidence type="ECO:0000256" key="7">
    <source>
        <dbReference type="ARBA" id="ARBA00023237"/>
    </source>
</evidence>
<evidence type="ECO:0000256" key="1">
    <source>
        <dbReference type="ARBA" id="ARBA00004571"/>
    </source>
</evidence>
<keyword evidence="3 8" id="KW-1134">Transmembrane beta strand</keyword>
<dbReference type="Gene3D" id="2.40.170.20">
    <property type="entry name" value="TonB-dependent receptor, beta-barrel domain"/>
    <property type="match status" value="1"/>
</dbReference>
<proteinExistence type="inferred from homology"/>
<dbReference type="PROSITE" id="PS52016">
    <property type="entry name" value="TONB_DEPENDENT_REC_3"/>
    <property type="match status" value="1"/>
</dbReference>
<dbReference type="Pfam" id="PF07715">
    <property type="entry name" value="Plug"/>
    <property type="match status" value="1"/>
</dbReference>
<feature type="domain" description="TonB-dependent receptor plug" evidence="12">
    <location>
        <begin position="134"/>
        <end position="231"/>
    </location>
</feature>
<evidence type="ECO:0000256" key="10">
    <source>
        <dbReference type="SAM" id="SignalP"/>
    </source>
</evidence>
<dbReference type="RefSeq" id="WP_167183526.1">
    <property type="nucleotide sequence ID" value="NZ_JAAONZ010000003.1"/>
</dbReference>
<evidence type="ECO:0000313" key="14">
    <source>
        <dbReference type="Proteomes" id="UP000787472"/>
    </source>
</evidence>
<dbReference type="InterPro" id="IPR012910">
    <property type="entry name" value="Plug_dom"/>
</dbReference>
<organism evidence="13 14">
    <name type="scientific">Pseudomaricurvus hydrocarbonicus</name>
    <dbReference type="NCBI Taxonomy" id="1470433"/>
    <lineage>
        <taxon>Bacteria</taxon>
        <taxon>Pseudomonadati</taxon>
        <taxon>Pseudomonadota</taxon>
        <taxon>Gammaproteobacteria</taxon>
        <taxon>Cellvibrionales</taxon>
        <taxon>Cellvibrionaceae</taxon>
        <taxon>Pseudomaricurvus</taxon>
    </lineage>
</organism>
<dbReference type="Proteomes" id="UP000787472">
    <property type="component" value="Unassembled WGS sequence"/>
</dbReference>
<dbReference type="AlphaFoldDB" id="A0A9E5MLQ6"/>
<keyword evidence="6 8" id="KW-0472">Membrane</keyword>
<keyword evidence="14" id="KW-1185">Reference proteome</keyword>
<keyword evidence="5 9" id="KW-0798">TonB box</keyword>
<evidence type="ECO:0000256" key="5">
    <source>
        <dbReference type="ARBA" id="ARBA00023077"/>
    </source>
</evidence>
<feature type="domain" description="TonB-dependent receptor-like beta-barrel" evidence="11">
    <location>
        <begin position="484"/>
        <end position="907"/>
    </location>
</feature>
<evidence type="ECO:0000259" key="12">
    <source>
        <dbReference type="Pfam" id="PF07715"/>
    </source>
</evidence>
<keyword evidence="4 8" id="KW-0812">Transmembrane</keyword>
<feature type="chain" id="PRO_5038914752" evidence="10">
    <location>
        <begin position="23"/>
        <end position="941"/>
    </location>
</feature>
<sequence length="941" mass="103382">MKTSVKAIMATSAFVCAFNAAADGRLEGRVSDAAGGVYFDGAIVRLKELKLESSSQNGGRFSFNSIPAGTYTLSVDYLGAESVQQQIQVTDNQTTKEMVKIGRDVASMENLIVVGQAAGASSALNKQRAADNFKSIVAADSIGQFPDENVSEALQRMPGVFIQRDQGEGRFVGIRGASPELNSATINGMNIPSPESNRRSVALDVIPSGLLEGLEVTKTVTSDMDGSSIGGNIEVKSLTAFDRDGMTYKVSAEGNYNELESEVSPKLAGTFTNAFDVGVGQLGVAAAVSWQDRDFGSETMEGAGEWDSDIEDSGYRGPAKMEQRDYTVNRKRLGAALNLDWRPSDTSEYYLRSLYSHFEDQEYRQRAEYKFDKGDLDRIDDHSALWTDADMERDLKDRYEEQKITSVVLGGLNMSGDWTYEYSLGYSKSLENEPDYHATTFKAKDIDMGYAALGETPAVFAEEDGFVASNFELDEVKIADNYTQDEMFTYKFDVTREMDFAGNPGYLKFGGKFTTREKTNDVSSQIYDDFSSLGDPALDGFSHSLVEYDIGRLGPAIDQGLVDNFIHANVHGSGISLQDGGLTGEAYNESLVASARDYVIEEDVQAAYLMSRVDINDLRLVYGVRYEGTAVDSRGFDARLIEGDNGDFSHSIDAVSYDKDYHHVLPSINARYRLGDDLIVRAAYSETIARPSFGDITPSPEDISIEEDELKVEAGNPDLDPYESTNVDLIVEYYPGDIGVISAALFYKKIENFIFTADVSDVVDASVYAPGVTINDSEIYMPLNGGSADLYGLELAYTKNFQSGFLIQANATFTSSDADLGLGADTSRSSSIDLPEQADTVGNLVFGYETGPFSLRLSAAYKSETLMELDLGDADNDIYEDDHMQIDFSAKYDVSDSMQVYFNAINLNDEPMYLYQGSRKYNAQYEEYGPSFVLGLTYRNF</sequence>
<comment type="caution">
    <text evidence="13">The sequence shown here is derived from an EMBL/GenBank/DDBJ whole genome shotgun (WGS) entry which is preliminary data.</text>
</comment>
<evidence type="ECO:0000259" key="11">
    <source>
        <dbReference type="Pfam" id="PF00593"/>
    </source>
</evidence>
<dbReference type="Pfam" id="PF00593">
    <property type="entry name" value="TonB_dep_Rec_b-barrel"/>
    <property type="match status" value="1"/>
</dbReference>